<feature type="transmembrane region" description="Helical" evidence="2">
    <location>
        <begin position="6"/>
        <end position="22"/>
    </location>
</feature>
<dbReference type="InterPro" id="IPR052173">
    <property type="entry name" value="Beta-lactam_resp_regulator"/>
</dbReference>
<dbReference type="CDD" id="cd07341">
    <property type="entry name" value="M56_BlaR1_MecR1_like"/>
    <property type="match status" value="1"/>
</dbReference>
<accession>A0A5B8VZK6</accession>
<sequence length="521" mass="59186">MTAYLLNFTLCSALLLLAYVVLLKNKATYIFNRFYLLFGIVFSLAVPLISIQHRAAPVVEHPYFKAEIFDAPAPSLTVIPASTISFPEHINYLFYLLPGIYVFVTGLLLLRFIKNLYNIKQTIDKNYTTLYKNANLVLIDQKQTPHTFLKYLFLNRADYQNGQIDDGILYHELAHARQLHSIDIIFTELVQAICWFNPFILIYRRYIKLNHEFLADAAVLNTHYDTANYQNLLIHSLSGLNGLGITSQFNYAITKKRLIMMTKTTTTVNAWLSRLAVMPFTIAAFLLFTTKTEAQQPQAEAPAAKGKTDQPQPKPSPKNSPAGEVHRDFIFAELNYKHTANGVSPELLAEYKTIADKYEPYFTAALSSHGKNMISADGKIMKVSDEDKARLKEIYGQMSKEQQAQQMVGFMMGNGLILPRAFPTAKQLSVFTDARNYGIWINGKRAANTELEKYTSADFAQVFVSKLYAGAAKDKTYKYQVDLMTVDYYANYRKETLAKTKIARMYCRTPFGAKQTGLMML</sequence>
<dbReference type="EMBL" id="CP042437">
    <property type="protein sequence ID" value="QEC77067.1"/>
    <property type="molecule type" value="Genomic_DNA"/>
</dbReference>
<dbReference type="KEGG" id="mgk:FSB76_14355"/>
<dbReference type="Pfam" id="PF05569">
    <property type="entry name" value="Peptidase_M56"/>
    <property type="match status" value="1"/>
</dbReference>
<evidence type="ECO:0000313" key="5">
    <source>
        <dbReference type="Proteomes" id="UP000321362"/>
    </source>
</evidence>
<protein>
    <submittedName>
        <fullName evidence="4">M56 family metallopeptidase</fullName>
    </submittedName>
</protein>
<proteinExistence type="predicted"/>
<evidence type="ECO:0000256" key="1">
    <source>
        <dbReference type="SAM" id="MobiDB-lite"/>
    </source>
</evidence>
<dbReference type="InterPro" id="IPR008756">
    <property type="entry name" value="Peptidase_M56"/>
</dbReference>
<keyword evidence="2" id="KW-1133">Transmembrane helix</keyword>
<dbReference type="OrthoDB" id="649093at2"/>
<dbReference type="PANTHER" id="PTHR34978">
    <property type="entry name" value="POSSIBLE SENSOR-TRANSDUCER PROTEIN BLAR"/>
    <property type="match status" value="1"/>
</dbReference>
<gene>
    <name evidence="4" type="ORF">FSB76_14355</name>
</gene>
<keyword evidence="2" id="KW-0812">Transmembrane</keyword>
<feature type="transmembrane region" description="Helical" evidence="2">
    <location>
        <begin position="34"/>
        <end position="53"/>
    </location>
</feature>
<feature type="transmembrane region" description="Helical" evidence="2">
    <location>
        <begin position="92"/>
        <end position="113"/>
    </location>
</feature>
<feature type="domain" description="Peptidase M56" evidence="3">
    <location>
        <begin position="166"/>
        <end position="259"/>
    </location>
</feature>
<dbReference type="PANTHER" id="PTHR34978:SF3">
    <property type="entry name" value="SLR0241 PROTEIN"/>
    <property type="match status" value="1"/>
</dbReference>
<evidence type="ECO:0000256" key="2">
    <source>
        <dbReference type="SAM" id="Phobius"/>
    </source>
</evidence>
<dbReference type="AlphaFoldDB" id="A0A5B8VZK6"/>
<organism evidence="4 5">
    <name type="scientific">Mucilaginibacter ginsenosidivorax</name>
    <dbReference type="NCBI Taxonomy" id="862126"/>
    <lineage>
        <taxon>Bacteria</taxon>
        <taxon>Pseudomonadati</taxon>
        <taxon>Bacteroidota</taxon>
        <taxon>Sphingobacteriia</taxon>
        <taxon>Sphingobacteriales</taxon>
        <taxon>Sphingobacteriaceae</taxon>
        <taxon>Mucilaginibacter</taxon>
    </lineage>
</organism>
<reference evidence="4 5" key="1">
    <citation type="journal article" date="2013" name="J. Microbiol.">
        <title>Mucilaginibacter ginsenosidivorax sp. nov., with ginsenoside converting activity isolated from sediment.</title>
        <authorList>
            <person name="Kim J.K."/>
            <person name="Choi T.E."/>
            <person name="Liu Q.M."/>
            <person name="Park H.Y."/>
            <person name="Yi T.H."/>
            <person name="Yoon M.H."/>
            <person name="Kim S.C."/>
            <person name="Im W.T."/>
        </authorList>
    </citation>
    <scope>NUCLEOTIDE SEQUENCE [LARGE SCALE GENOMIC DNA]</scope>
    <source>
        <strain evidence="4 5">KHI28</strain>
    </source>
</reference>
<keyword evidence="5" id="KW-1185">Reference proteome</keyword>
<evidence type="ECO:0000313" key="4">
    <source>
        <dbReference type="EMBL" id="QEC77067.1"/>
    </source>
</evidence>
<dbReference type="RefSeq" id="WP_147054437.1">
    <property type="nucleotide sequence ID" value="NZ_CP042437.1"/>
</dbReference>
<evidence type="ECO:0000259" key="3">
    <source>
        <dbReference type="Pfam" id="PF05569"/>
    </source>
</evidence>
<feature type="transmembrane region" description="Helical" evidence="2">
    <location>
        <begin position="268"/>
        <end position="288"/>
    </location>
</feature>
<feature type="region of interest" description="Disordered" evidence="1">
    <location>
        <begin position="297"/>
        <end position="323"/>
    </location>
</feature>
<dbReference type="Proteomes" id="UP000321362">
    <property type="component" value="Chromosome"/>
</dbReference>
<name>A0A5B8VZK6_9SPHI</name>
<keyword evidence="2" id="KW-0472">Membrane</keyword>